<evidence type="ECO:0000313" key="8">
    <source>
        <dbReference type="RefSeq" id="XP_021822603.1"/>
    </source>
</evidence>
<evidence type="ECO:0000256" key="2">
    <source>
        <dbReference type="ARBA" id="ARBA00023015"/>
    </source>
</evidence>
<dbReference type="KEGG" id="pavi:110764009"/>
<dbReference type="GO" id="GO:0003677">
    <property type="term" value="F:DNA binding"/>
    <property type="evidence" value="ECO:0007669"/>
    <property type="project" value="UniProtKB-KW"/>
</dbReference>
<dbReference type="InterPro" id="IPR036093">
    <property type="entry name" value="NAC_dom_sf"/>
</dbReference>
<dbReference type="AlphaFoldDB" id="A0A6P5T5V8"/>
<protein>
    <submittedName>
        <fullName evidence="8">NAC domain-containing protein 96-like</fullName>
    </submittedName>
</protein>
<evidence type="ECO:0000256" key="3">
    <source>
        <dbReference type="ARBA" id="ARBA00023125"/>
    </source>
</evidence>
<comment type="subcellular location">
    <subcellularLocation>
        <location evidence="1">Nucleus</location>
    </subcellularLocation>
</comment>
<proteinExistence type="predicted"/>
<dbReference type="GO" id="GO:0006355">
    <property type="term" value="P:regulation of DNA-templated transcription"/>
    <property type="evidence" value="ECO:0007669"/>
    <property type="project" value="InterPro"/>
</dbReference>
<sequence length="460" mass="53071">MPLQLLLDCLLYLEREREREREMGSKCYRKTTGGVPVPLGFRFHPTEEELLDYLKNKRQDRDFNVNHIPEIDTCKYDPWEIPGLLFTEQDSPYHDMEWFFFSRRDYKYINSNRSNRATPHGSWKITGKERMIRARGSNAVIGRKRTMTFYERCVPKSKKTNWVMHEYSLFESEASPDPQLAERDFVVCRLKKNPDKKDTLVFAEGEPSSYNLCNCEDQAAADVTPESQDHSPSTLQSPAWIELGDVLQANGLNEDCNDMQSPFGDNDYSVTDKNDISTCDEGEPHGFTVTNIENEVAYDMSQELYAQQEKNSYMLTPQSPTFRNLEDFMYIDASDFGNQTANNLVLEQPCIQQAQDYHSFTLPSPIYSELGSVVPHVDIYNNEWQSKYANFENQTTNERISEECPQPKENLRSILSASQLADYTSQLLMNTEECQMRPCEIGIEGAAGMNWEGSHSFIFP</sequence>
<dbReference type="Pfam" id="PF02365">
    <property type="entry name" value="NAM"/>
    <property type="match status" value="1"/>
</dbReference>
<dbReference type="SUPFAM" id="SSF101941">
    <property type="entry name" value="NAC domain"/>
    <property type="match status" value="1"/>
</dbReference>
<dbReference type="PROSITE" id="PS51005">
    <property type="entry name" value="NAC"/>
    <property type="match status" value="1"/>
</dbReference>
<dbReference type="RefSeq" id="XP_021822603.1">
    <property type="nucleotide sequence ID" value="XM_021966911.1"/>
</dbReference>
<reference evidence="8" key="1">
    <citation type="submission" date="2025-08" db="UniProtKB">
        <authorList>
            <consortium name="RefSeq"/>
        </authorList>
    </citation>
    <scope>IDENTIFICATION</scope>
</reference>
<keyword evidence="4" id="KW-0804">Transcription</keyword>
<dbReference type="Gene3D" id="2.170.150.80">
    <property type="entry name" value="NAC domain"/>
    <property type="match status" value="1"/>
</dbReference>
<keyword evidence="2" id="KW-0805">Transcription regulation</keyword>
<evidence type="ECO:0000256" key="4">
    <source>
        <dbReference type="ARBA" id="ARBA00023163"/>
    </source>
</evidence>
<evidence type="ECO:0000313" key="7">
    <source>
        <dbReference type="Proteomes" id="UP000515124"/>
    </source>
</evidence>
<organism evidence="7 8">
    <name type="scientific">Prunus avium</name>
    <name type="common">Cherry</name>
    <name type="synonym">Cerasus avium</name>
    <dbReference type="NCBI Taxonomy" id="42229"/>
    <lineage>
        <taxon>Eukaryota</taxon>
        <taxon>Viridiplantae</taxon>
        <taxon>Streptophyta</taxon>
        <taxon>Embryophyta</taxon>
        <taxon>Tracheophyta</taxon>
        <taxon>Spermatophyta</taxon>
        <taxon>Magnoliopsida</taxon>
        <taxon>eudicotyledons</taxon>
        <taxon>Gunneridae</taxon>
        <taxon>Pentapetalae</taxon>
        <taxon>rosids</taxon>
        <taxon>fabids</taxon>
        <taxon>Rosales</taxon>
        <taxon>Rosaceae</taxon>
        <taxon>Amygdaloideae</taxon>
        <taxon>Amygdaleae</taxon>
        <taxon>Prunus</taxon>
    </lineage>
</organism>
<keyword evidence="5" id="KW-0539">Nucleus</keyword>
<evidence type="ECO:0000259" key="6">
    <source>
        <dbReference type="PROSITE" id="PS51005"/>
    </source>
</evidence>
<name>A0A6P5T5V8_PRUAV</name>
<dbReference type="InterPro" id="IPR003441">
    <property type="entry name" value="NAC-dom"/>
</dbReference>
<keyword evidence="3" id="KW-0238">DNA-binding</keyword>
<gene>
    <name evidence="8" type="primary">LOC110764009</name>
</gene>
<dbReference type="Proteomes" id="UP000515124">
    <property type="component" value="Unplaced"/>
</dbReference>
<dbReference type="GeneID" id="110764009"/>
<feature type="domain" description="NAC" evidence="6">
    <location>
        <begin position="37"/>
        <end position="193"/>
    </location>
</feature>
<dbReference type="PANTHER" id="PTHR31989">
    <property type="entry name" value="NAC DOMAIN-CONTAINING PROTEIN 82-RELATED"/>
    <property type="match status" value="1"/>
</dbReference>
<accession>A0A6P5T5V8</accession>
<evidence type="ECO:0000256" key="5">
    <source>
        <dbReference type="ARBA" id="ARBA00023242"/>
    </source>
</evidence>
<dbReference type="GO" id="GO:0005634">
    <property type="term" value="C:nucleus"/>
    <property type="evidence" value="ECO:0007669"/>
    <property type="project" value="UniProtKB-SubCell"/>
</dbReference>
<evidence type="ECO:0000256" key="1">
    <source>
        <dbReference type="ARBA" id="ARBA00004123"/>
    </source>
</evidence>
<keyword evidence="7" id="KW-1185">Reference proteome</keyword>